<keyword evidence="4" id="KW-1185">Reference proteome</keyword>
<name>A0A839DPN7_9PSEU</name>
<evidence type="ECO:0000313" key="4">
    <source>
        <dbReference type="Proteomes" id="UP000569329"/>
    </source>
</evidence>
<dbReference type="EMBL" id="JACGWZ010000001">
    <property type="protein sequence ID" value="MBA8822674.1"/>
    <property type="molecule type" value="Genomic_DNA"/>
</dbReference>
<evidence type="ECO:0000313" key="2">
    <source>
        <dbReference type="EMBL" id="MBA8822696.1"/>
    </source>
</evidence>
<organism evidence="3 4">
    <name type="scientific">Halosaccharopolyspora lacisalsi</name>
    <dbReference type="NCBI Taxonomy" id="1000566"/>
    <lineage>
        <taxon>Bacteria</taxon>
        <taxon>Bacillati</taxon>
        <taxon>Actinomycetota</taxon>
        <taxon>Actinomycetes</taxon>
        <taxon>Pseudonocardiales</taxon>
        <taxon>Pseudonocardiaceae</taxon>
        <taxon>Halosaccharopolyspora</taxon>
    </lineage>
</organism>
<gene>
    <name evidence="1" type="ORF">FHX42_000003</name>
    <name evidence="2" type="ORF">FHX42_000025</name>
    <name evidence="3" type="ORF">FHX42_000028</name>
</gene>
<dbReference type="EMBL" id="JACGWZ010000001">
    <property type="protein sequence ID" value="MBA8822696.1"/>
    <property type="molecule type" value="Genomic_DNA"/>
</dbReference>
<accession>A0A839DPN7</accession>
<evidence type="ECO:0000313" key="3">
    <source>
        <dbReference type="EMBL" id="MBA8822699.1"/>
    </source>
</evidence>
<evidence type="ECO:0000313" key="1">
    <source>
        <dbReference type="EMBL" id="MBA8822674.1"/>
    </source>
</evidence>
<protein>
    <submittedName>
        <fullName evidence="3">Putative nucleic acid-binding protein</fullName>
    </submittedName>
</protein>
<dbReference type="Proteomes" id="UP000569329">
    <property type="component" value="Unassembled WGS sequence"/>
</dbReference>
<reference evidence="3 4" key="1">
    <citation type="submission" date="2020-07" db="EMBL/GenBank/DDBJ databases">
        <title>Sequencing the genomes of 1000 actinobacteria strains.</title>
        <authorList>
            <person name="Klenk H.-P."/>
        </authorList>
    </citation>
    <scope>NUCLEOTIDE SEQUENCE [LARGE SCALE GENOMIC DNA]</scope>
    <source>
        <strain evidence="3 4">DSM 45975</strain>
    </source>
</reference>
<comment type="caution">
    <text evidence="3">The sequence shown here is derived from an EMBL/GenBank/DDBJ whole genome shotgun (WGS) entry which is preliminary data.</text>
</comment>
<sequence length="102" mass="11042">MWWSFLRLTTDTRISAVPTPLDEATRFTSAVRARPGDITADAVSQEHLDHLYAVCEAGEATGSLMPGAALAALAQEHGGEVISFDRGSGRFPDLRWRTPAES</sequence>
<dbReference type="EMBL" id="JACGWZ010000001">
    <property type="protein sequence ID" value="MBA8822699.1"/>
    <property type="molecule type" value="Genomic_DNA"/>
</dbReference>
<dbReference type="AlphaFoldDB" id="A0A839DPN7"/>
<proteinExistence type="predicted"/>